<keyword evidence="4" id="KW-1185">Reference proteome</keyword>
<reference evidence="3 4" key="1">
    <citation type="submission" date="2016-10" db="EMBL/GenBank/DDBJ databases">
        <authorList>
            <person name="de Groot N.N."/>
        </authorList>
    </citation>
    <scope>NUCLEOTIDE SEQUENCE [LARGE SCALE GENOMIC DNA]</scope>
    <source>
        <strain evidence="3 4">DSM 21668</strain>
    </source>
</reference>
<feature type="transmembrane region" description="Helical" evidence="1">
    <location>
        <begin position="80"/>
        <end position="98"/>
    </location>
</feature>
<feature type="transmembrane region" description="Helical" evidence="1">
    <location>
        <begin position="110"/>
        <end position="127"/>
    </location>
</feature>
<feature type="transmembrane region" description="Helical" evidence="1">
    <location>
        <begin position="12"/>
        <end position="38"/>
    </location>
</feature>
<feature type="transmembrane region" description="Helical" evidence="1">
    <location>
        <begin position="50"/>
        <end position="68"/>
    </location>
</feature>
<gene>
    <name evidence="3" type="ORF">SAMN04488090_4452</name>
</gene>
<keyword evidence="3" id="KW-0012">Acyltransferase</keyword>
<accession>A0A1G9WWJ5</accession>
<evidence type="ECO:0000256" key="1">
    <source>
        <dbReference type="SAM" id="Phobius"/>
    </source>
</evidence>
<feature type="transmembrane region" description="Helical" evidence="1">
    <location>
        <begin position="247"/>
        <end position="271"/>
    </location>
</feature>
<dbReference type="OrthoDB" id="9788724at2"/>
<feature type="transmembrane region" description="Helical" evidence="1">
    <location>
        <begin position="189"/>
        <end position="209"/>
    </location>
</feature>
<keyword evidence="1" id="KW-0812">Transmembrane</keyword>
<feature type="transmembrane region" description="Helical" evidence="1">
    <location>
        <begin position="334"/>
        <end position="352"/>
    </location>
</feature>
<evidence type="ECO:0000259" key="2">
    <source>
        <dbReference type="Pfam" id="PF07786"/>
    </source>
</evidence>
<feature type="domain" description="Heparan-alpha-glucosaminide N-acetyltransferase catalytic" evidence="2">
    <location>
        <begin position="6"/>
        <end position="151"/>
    </location>
</feature>
<keyword evidence="1" id="KW-0472">Membrane</keyword>
<evidence type="ECO:0000313" key="3">
    <source>
        <dbReference type="EMBL" id="SDM88445.1"/>
    </source>
</evidence>
<dbReference type="EMBL" id="FNGS01000010">
    <property type="protein sequence ID" value="SDM88445.1"/>
    <property type="molecule type" value="Genomic_DNA"/>
</dbReference>
<dbReference type="Proteomes" id="UP000198901">
    <property type="component" value="Unassembled WGS sequence"/>
</dbReference>
<feature type="transmembrane region" description="Helical" evidence="1">
    <location>
        <begin position="134"/>
        <end position="151"/>
    </location>
</feature>
<name>A0A1G9WWJ5_9BACT</name>
<feature type="transmembrane region" description="Helical" evidence="1">
    <location>
        <begin position="283"/>
        <end position="305"/>
    </location>
</feature>
<keyword evidence="1" id="KW-1133">Transmembrane helix</keyword>
<proteinExistence type="predicted"/>
<dbReference type="GO" id="GO:0016746">
    <property type="term" value="F:acyltransferase activity"/>
    <property type="evidence" value="ECO:0007669"/>
    <property type="project" value="UniProtKB-KW"/>
</dbReference>
<dbReference type="InterPro" id="IPR012429">
    <property type="entry name" value="HGSNAT_cat"/>
</dbReference>
<dbReference type="PANTHER" id="PTHR31061">
    <property type="entry name" value="LD22376P"/>
    <property type="match status" value="1"/>
</dbReference>
<protein>
    <submittedName>
        <fullName evidence="3">Predicted acyltransferase</fullName>
    </submittedName>
</protein>
<dbReference type="RefSeq" id="WP_093207977.1">
    <property type="nucleotide sequence ID" value="NZ_FNGS01000010.1"/>
</dbReference>
<feature type="transmembrane region" description="Helical" evidence="1">
    <location>
        <begin position="221"/>
        <end position="241"/>
    </location>
</feature>
<dbReference type="AlphaFoldDB" id="A0A1G9WWJ5"/>
<sequence length="360" mass="39561">MSQTSRLVSLDALRGFTIAAMIVVNFPGSEAAVFPTLSHSRWNGLTFTDLVAPFFLFFVGMSIALAFSHKRGQPGLYRKILIRSLRIYAVGMLLNLLPDFDFSDVRWTGTLHRIAIVFGVCASLYLSSNWKVQASVAGFLVVEYWLVMTLIPTPGYGKVMLEPGQNLAAWVDSLYLPGKMWQGTWDPEGILSTFPSIATGITGMLAGQWMLTQRPPEEKTIFLMIAGLVSASAGYFWGLIFPVNENLWTSSFVLVTSGFASLLFGTFYYIVDIRGDAAWTCPGIIFGSNAIVAYVLADVFALVFYRSIGGGEPLNEAVVGSLTAAGMGAKGASLLYALLFVGVNFIPVWWLYRKRIFIRL</sequence>
<organism evidence="3 4">
    <name type="scientific">Siphonobacter aquaeclarae</name>
    <dbReference type="NCBI Taxonomy" id="563176"/>
    <lineage>
        <taxon>Bacteria</taxon>
        <taxon>Pseudomonadati</taxon>
        <taxon>Bacteroidota</taxon>
        <taxon>Cytophagia</taxon>
        <taxon>Cytophagales</taxon>
        <taxon>Cytophagaceae</taxon>
        <taxon>Siphonobacter</taxon>
    </lineage>
</organism>
<dbReference type="STRING" id="563176.SAMN04488090_4452"/>
<keyword evidence="3" id="KW-0808">Transferase</keyword>
<dbReference type="PANTHER" id="PTHR31061:SF24">
    <property type="entry name" value="LD22376P"/>
    <property type="match status" value="1"/>
</dbReference>
<evidence type="ECO:0000313" key="4">
    <source>
        <dbReference type="Proteomes" id="UP000198901"/>
    </source>
</evidence>
<dbReference type="Pfam" id="PF07786">
    <property type="entry name" value="HGSNAT_cat"/>
    <property type="match status" value="1"/>
</dbReference>